<dbReference type="AlphaFoldDB" id="A0AAD1IVG1"/>
<organism evidence="1 2">
    <name type="scientific">Mycolicibacterium monacense</name>
    <name type="common">Mycobacterium monacense</name>
    <dbReference type="NCBI Taxonomy" id="85693"/>
    <lineage>
        <taxon>Bacteria</taxon>
        <taxon>Bacillati</taxon>
        <taxon>Actinomycetota</taxon>
        <taxon>Actinomycetes</taxon>
        <taxon>Mycobacteriales</taxon>
        <taxon>Mycobacteriaceae</taxon>
        <taxon>Mycolicibacterium</taxon>
    </lineage>
</organism>
<accession>A0AAD1IVG1</accession>
<dbReference type="EMBL" id="AP022617">
    <property type="protein sequence ID" value="BBZ61654.1"/>
    <property type="molecule type" value="Genomic_DNA"/>
</dbReference>
<name>A0AAD1IVG1_MYCMB</name>
<sequence>MIGVHGPEIGVPKALGGQVCTPMADTGRMTARWDVVVVAPFEEGIEHPSDEDLQSTTIDGADEADARQTYVEKLQAVGNQRHTAVQLRCDGRIVEQWPS</sequence>
<dbReference type="Proteomes" id="UP000466039">
    <property type="component" value="Chromosome"/>
</dbReference>
<gene>
    <name evidence="1" type="ORF">MMON_29550</name>
</gene>
<keyword evidence="2" id="KW-1185">Reference proteome</keyword>
<evidence type="ECO:0000313" key="2">
    <source>
        <dbReference type="Proteomes" id="UP000466039"/>
    </source>
</evidence>
<dbReference type="RefSeq" id="WP_235679519.1">
    <property type="nucleotide sequence ID" value="NZ_AP022617.1"/>
</dbReference>
<protein>
    <submittedName>
        <fullName evidence="1">Uncharacterized protein</fullName>
    </submittedName>
</protein>
<proteinExistence type="predicted"/>
<evidence type="ECO:0000313" key="1">
    <source>
        <dbReference type="EMBL" id="BBZ61654.1"/>
    </source>
</evidence>
<reference evidence="1 2" key="1">
    <citation type="journal article" date="2019" name="Emerg. Microbes Infect.">
        <title>Comprehensive subspecies identification of 175 nontuberculous mycobacteria species based on 7547 genomic profiles.</title>
        <authorList>
            <person name="Matsumoto Y."/>
            <person name="Kinjo T."/>
            <person name="Motooka D."/>
            <person name="Nabeya D."/>
            <person name="Jung N."/>
            <person name="Uechi K."/>
            <person name="Horii T."/>
            <person name="Iida T."/>
            <person name="Fujita J."/>
            <person name="Nakamura S."/>
        </authorList>
    </citation>
    <scope>NUCLEOTIDE SEQUENCE [LARGE SCALE GENOMIC DNA]</scope>
    <source>
        <strain evidence="1 2">JCM 15658</strain>
    </source>
</reference>